<name>A0ABW6U7K6_9ACTN</name>
<gene>
    <name evidence="1" type="ORF">ACFYZM_23855</name>
</gene>
<sequence length="49" mass="5419">MAPYAAAPTGYVVRPSRYSRPDQPRLYRFWTNLARLHAASLTRPAGTGG</sequence>
<evidence type="ECO:0000313" key="1">
    <source>
        <dbReference type="EMBL" id="MFF4219297.1"/>
    </source>
</evidence>
<accession>A0ABW6U7K6</accession>
<reference evidence="1 2" key="1">
    <citation type="submission" date="2024-10" db="EMBL/GenBank/DDBJ databases">
        <title>The Natural Products Discovery Center: Release of the First 8490 Sequenced Strains for Exploring Actinobacteria Biosynthetic Diversity.</title>
        <authorList>
            <person name="Kalkreuter E."/>
            <person name="Kautsar S.A."/>
            <person name="Yang D."/>
            <person name="Bader C.D."/>
            <person name="Teijaro C.N."/>
            <person name="Fluegel L."/>
            <person name="Davis C.M."/>
            <person name="Simpson J.R."/>
            <person name="Lauterbach L."/>
            <person name="Steele A.D."/>
            <person name="Gui C."/>
            <person name="Meng S."/>
            <person name="Li G."/>
            <person name="Viehrig K."/>
            <person name="Ye F."/>
            <person name="Su P."/>
            <person name="Kiefer A.F."/>
            <person name="Nichols A."/>
            <person name="Cepeda A.J."/>
            <person name="Yan W."/>
            <person name="Fan B."/>
            <person name="Jiang Y."/>
            <person name="Adhikari A."/>
            <person name="Zheng C.-J."/>
            <person name="Schuster L."/>
            <person name="Cowan T.M."/>
            <person name="Smanski M.J."/>
            <person name="Chevrette M.G."/>
            <person name="De Carvalho L.P.S."/>
            <person name="Shen B."/>
        </authorList>
    </citation>
    <scope>NUCLEOTIDE SEQUENCE [LARGE SCALE GENOMIC DNA]</scope>
    <source>
        <strain evidence="1 2">NPDC001650</strain>
    </source>
</reference>
<comment type="caution">
    <text evidence="1">The sequence shown here is derived from an EMBL/GenBank/DDBJ whole genome shotgun (WGS) entry which is preliminary data.</text>
</comment>
<dbReference type="RefSeq" id="WP_388630639.1">
    <property type="nucleotide sequence ID" value="NZ_JBIAUT010000010.1"/>
</dbReference>
<protein>
    <submittedName>
        <fullName evidence="1">Uncharacterized protein</fullName>
    </submittedName>
</protein>
<organism evidence="1 2">
    <name type="scientific">Streptomyces nondiastaticus</name>
    <dbReference type="NCBI Taxonomy" id="3154512"/>
    <lineage>
        <taxon>Bacteria</taxon>
        <taxon>Bacillati</taxon>
        <taxon>Actinomycetota</taxon>
        <taxon>Actinomycetes</taxon>
        <taxon>Kitasatosporales</taxon>
        <taxon>Streptomycetaceae</taxon>
        <taxon>Streptomyces</taxon>
    </lineage>
</organism>
<proteinExistence type="predicted"/>
<dbReference type="Proteomes" id="UP001602123">
    <property type="component" value="Unassembled WGS sequence"/>
</dbReference>
<dbReference type="EMBL" id="JBIAUT010000010">
    <property type="protein sequence ID" value="MFF4219297.1"/>
    <property type="molecule type" value="Genomic_DNA"/>
</dbReference>
<evidence type="ECO:0000313" key="2">
    <source>
        <dbReference type="Proteomes" id="UP001602123"/>
    </source>
</evidence>
<keyword evidence="2" id="KW-1185">Reference proteome</keyword>